<keyword evidence="2" id="KW-1185">Reference proteome</keyword>
<evidence type="ECO:0000313" key="1">
    <source>
        <dbReference type="EMBL" id="KAH6941120.1"/>
    </source>
</evidence>
<evidence type="ECO:0000313" key="2">
    <source>
        <dbReference type="Proteomes" id="UP000821845"/>
    </source>
</evidence>
<organism evidence="1 2">
    <name type="scientific">Hyalomma asiaticum</name>
    <name type="common">Tick</name>
    <dbReference type="NCBI Taxonomy" id="266040"/>
    <lineage>
        <taxon>Eukaryota</taxon>
        <taxon>Metazoa</taxon>
        <taxon>Ecdysozoa</taxon>
        <taxon>Arthropoda</taxon>
        <taxon>Chelicerata</taxon>
        <taxon>Arachnida</taxon>
        <taxon>Acari</taxon>
        <taxon>Parasitiformes</taxon>
        <taxon>Ixodida</taxon>
        <taxon>Ixodoidea</taxon>
        <taxon>Ixodidae</taxon>
        <taxon>Hyalomminae</taxon>
        <taxon>Hyalomma</taxon>
    </lineage>
</organism>
<reference evidence="1" key="1">
    <citation type="submission" date="2020-05" db="EMBL/GenBank/DDBJ databases">
        <title>Large-scale comparative analyses of tick genomes elucidate their genetic diversity and vector capacities.</title>
        <authorList>
            <person name="Jia N."/>
            <person name="Wang J."/>
            <person name="Shi W."/>
            <person name="Du L."/>
            <person name="Sun Y."/>
            <person name="Zhan W."/>
            <person name="Jiang J."/>
            <person name="Wang Q."/>
            <person name="Zhang B."/>
            <person name="Ji P."/>
            <person name="Sakyi L.B."/>
            <person name="Cui X."/>
            <person name="Yuan T."/>
            <person name="Jiang B."/>
            <person name="Yang W."/>
            <person name="Lam T.T.-Y."/>
            <person name="Chang Q."/>
            <person name="Ding S."/>
            <person name="Wang X."/>
            <person name="Zhu J."/>
            <person name="Ruan X."/>
            <person name="Zhao L."/>
            <person name="Wei J."/>
            <person name="Que T."/>
            <person name="Du C."/>
            <person name="Cheng J."/>
            <person name="Dai P."/>
            <person name="Han X."/>
            <person name="Huang E."/>
            <person name="Gao Y."/>
            <person name="Liu J."/>
            <person name="Shao H."/>
            <person name="Ye R."/>
            <person name="Li L."/>
            <person name="Wei W."/>
            <person name="Wang X."/>
            <person name="Wang C."/>
            <person name="Yang T."/>
            <person name="Huo Q."/>
            <person name="Li W."/>
            <person name="Guo W."/>
            <person name="Chen H."/>
            <person name="Zhou L."/>
            <person name="Ni X."/>
            <person name="Tian J."/>
            <person name="Zhou Y."/>
            <person name="Sheng Y."/>
            <person name="Liu T."/>
            <person name="Pan Y."/>
            <person name="Xia L."/>
            <person name="Li J."/>
            <person name="Zhao F."/>
            <person name="Cao W."/>
        </authorList>
    </citation>
    <scope>NUCLEOTIDE SEQUENCE</scope>
    <source>
        <strain evidence="1">Hyas-2018</strain>
    </source>
</reference>
<protein>
    <submittedName>
        <fullName evidence="1">Uncharacterized protein</fullName>
    </submittedName>
</protein>
<dbReference type="EMBL" id="CM023491">
    <property type="protein sequence ID" value="KAH6941120.1"/>
    <property type="molecule type" value="Genomic_DNA"/>
</dbReference>
<name>A0ACB7T2G9_HYAAI</name>
<sequence length="218" mass="24518">MAWANMAPNTGQKHQEFRFPNQSESIPDGYSLCTYPKPLPGEPERVAGTLQSVGQGEYCHIVKQEPLEAPVRVEEAHQEASAEAFLCLELEAGPVVQSPVVKSPVREKRTRQRRADKAIQCGPSDYADLLHCGTCPFVTRYPSALQKHLRTHPKGPIKCNLCSSAFSTTKQLRAHKRSHAATKRIFQCKQCSFSAASRHYLYKHKMEKHAKLSLMYLD</sequence>
<comment type="caution">
    <text evidence="1">The sequence shown here is derived from an EMBL/GenBank/DDBJ whole genome shotgun (WGS) entry which is preliminary data.</text>
</comment>
<dbReference type="Proteomes" id="UP000821845">
    <property type="component" value="Chromosome 11"/>
</dbReference>
<proteinExistence type="predicted"/>
<accession>A0ACB7T2G9</accession>
<gene>
    <name evidence="1" type="ORF">HPB50_013872</name>
</gene>